<evidence type="ECO:0000259" key="2">
    <source>
        <dbReference type="Pfam" id="PF02579"/>
    </source>
</evidence>
<organism evidence="3 4">
    <name type="scientific">Vibrio agarilyticus</name>
    <dbReference type="NCBI Taxonomy" id="2726741"/>
    <lineage>
        <taxon>Bacteria</taxon>
        <taxon>Pseudomonadati</taxon>
        <taxon>Pseudomonadota</taxon>
        <taxon>Gammaproteobacteria</taxon>
        <taxon>Vibrionales</taxon>
        <taxon>Vibrionaceae</taxon>
        <taxon>Vibrio</taxon>
    </lineage>
</organism>
<dbReference type="InterPro" id="IPR003731">
    <property type="entry name" value="Di-Nase_FeMo-co_biosynth"/>
</dbReference>
<comment type="caution">
    <text evidence="3">The sequence shown here is derived from an EMBL/GenBank/DDBJ whole genome shotgun (WGS) entry which is preliminary data.</text>
</comment>
<protein>
    <submittedName>
        <fullName evidence="3">Dinitrogenase iron-molybdenum cofactor</fullName>
    </submittedName>
</protein>
<proteinExistence type="predicted"/>
<evidence type="ECO:0000313" key="3">
    <source>
        <dbReference type="EMBL" id="NLS12928.1"/>
    </source>
</evidence>
<feature type="domain" description="Dinitrogenase iron-molybdenum cofactor biosynthesis" evidence="2">
    <location>
        <begin position="8"/>
        <end position="97"/>
    </location>
</feature>
<dbReference type="RefSeq" id="WP_168836026.1">
    <property type="nucleotide sequence ID" value="NZ_JABAIK010000007.1"/>
</dbReference>
<dbReference type="InterPro" id="IPR036105">
    <property type="entry name" value="DiNase_FeMo-co_biosyn_sf"/>
</dbReference>
<reference evidence="3 4" key="1">
    <citation type="submission" date="2020-04" db="EMBL/GenBank/DDBJ databases">
        <title>Vibrio sp. SM6, a novel species isolated from seawater.</title>
        <authorList>
            <person name="Wang X."/>
        </authorList>
    </citation>
    <scope>NUCLEOTIDE SEQUENCE [LARGE SCALE GENOMIC DNA]</scope>
    <source>
        <strain evidence="3 4">SM6</strain>
    </source>
</reference>
<accession>A0A7X8TRM2</accession>
<dbReference type="SUPFAM" id="SSF53146">
    <property type="entry name" value="Nitrogenase accessory factor-like"/>
    <property type="match status" value="1"/>
</dbReference>
<name>A0A7X8TRM2_9VIBR</name>
<keyword evidence="1" id="KW-0535">Nitrogen fixation</keyword>
<dbReference type="Proteomes" id="UP000535589">
    <property type="component" value="Unassembled WGS sequence"/>
</dbReference>
<keyword evidence="4" id="KW-1185">Reference proteome</keyword>
<dbReference type="AlphaFoldDB" id="A0A7X8TRM2"/>
<gene>
    <name evidence="3" type="ORF">HGP28_08500</name>
</gene>
<dbReference type="Gene3D" id="3.30.420.130">
    <property type="entry name" value="Dinitrogenase iron-molybdenum cofactor biosynthesis domain"/>
    <property type="match status" value="1"/>
</dbReference>
<sequence>MIYAIPNDGEQITNHFIKAPFIAIYSDGDGLIDNFVNHAAQAGSSCQSKSQLLNQIAQHNVDAVMVRNIGERSLEKLLKRNIMVYRVGCRAELNKVIYAPRSALTVPSEGRPSINHAKKHLHSHNDGHVGNGCGCGHHHETASSHHHSVLRRGRQMGRLAGAMINKIGQQ</sequence>
<dbReference type="EMBL" id="JABAIK010000007">
    <property type="protein sequence ID" value="NLS12928.1"/>
    <property type="molecule type" value="Genomic_DNA"/>
</dbReference>
<evidence type="ECO:0000256" key="1">
    <source>
        <dbReference type="ARBA" id="ARBA00023231"/>
    </source>
</evidence>
<evidence type="ECO:0000313" key="4">
    <source>
        <dbReference type="Proteomes" id="UP000535589"/>
    </source>
</evidence>
<dbReference type="Pfam" id="PF02579">
    <property type="entry name" value="Nitro_FeMo-Co"/>
    <property type="match status" value="1"/>
</dbReference>